<proteinExistence type="predicted"/>
<dbReference type="Pfam" id="PF00646">
    <property type="entry name" value="F-box"/>
    <property type="match status" value="1"/>
</dbReference>
<dbReference type="PANTHER" id="PTHR31672">
    <property type="entry name" value="BNACNNG10540D PROTEIN"/>
    <property type="match status" value="1"/>
</dbReference>
<dbReference type="InterPro" id="IPR036047">
    <property type="entry name" value="F-box-like_dom_sf"/>
</dbReference>
<dbReference type="InterPro" id="IPR001810">
    <property type="entry name" value="F-box_dom"/>
</dbReference>
<dbReference type="Proteomes" id="UP000593563">
    <property type="component" value="Unassembled WGS sequence"/>
</dbReference>
<name>A0A6L5BAA9_APIGR</name>
<organism evidence="2 3">
    <name type="scientific">Apium graveolens</name>
    <name type="common">Celery</name>
    <dbReference type="NCBI Taxonomy" id="4045"/>
    <lineage>
        <taxon>Eukaryota</taxon>
        <taxon>Viridiplantae</taxon>
        <taxon>Streptophyta</taxon>
        <taxon>Embryophyta</taxon>
        <taxon>Tracheophyta</taxon>
        <taxon>Spermatophyta</taxon>
        <taxon>Magnoliopsida</taxon>
        <taxon>eudicotyledons</taxon>
        <taxon>Gunneridae</taxon>
        <taxon>Pentapetalae</taxon>
        <taxon>asterids</taxon>
        <taxon>campanulids</taxon>
        <taxon>Apiales</taxon>
        <taxon>Apiaceae</taxon>
        <taxon>Apioideae</taxon>
        <taxon>apioid superclade</taxon>
        <taxon>Apieae</taxon>
        <taxon>Apium</taxon>
    </lineage>
</organism>
<evidence type="ECO:0000313" key="2">
    <source>
        <dbReference type="EMBL" id="KAF1002611.1"/>
    </source>
</evidence>
<gene>
    <name evidence="2" type="ORF">AG4045_010847</name>
</gene>
<dbReference type="EMBL" id="WRXP01000773">
    <property type="protein sequence ID" value="KAF1002611.1"/>
    <property type="molecule type" value="Genomic_DNA"/>
</dbReference>
<evidence type="ECO:0000313" key="3">
    <source>
        <dbReference type="Proteomes" id="UP000593563"/>
    </source>
</evidence>
<keyword evidence="3" id="KW-1185">Reference proteome</keyword>
<sequence length="202" mass="22563">MGTTSFNDFPKETTAEILLRLPVKDLIRSTSVSKTWYSLITDPSFISDQIRKAVSCCNHNSLLIIPTNTSHQNYCSLISTDTSSLFEKFDIPFQTNTRTLKLVTETHRVLVSSCFKKPLDALFTTYCVAGMELGTPLDITKNEALILEAIRSRDLDVTSIISCDLKTMIHKDHGFGKSMDPDVSIFDLDPSTVDNSFPESLI</sequence>
<feature type="domain" description="F-box" evidence="1">
    <location>
        <begin position="3"/>
        <end position="54"/>
    </location>
</feature>
<dbReference type="Gene3D" id="1.20.1280.50">
    <property type="match status" value="1"/>
</dbReference>
<comment type="caution">
    <text evidence="2">The sequence shown here is derived from an EMBL/GenBank/DDBJ whole genome shotgun (WGS) entry which is preliminary data.</text>
</comment>
<evidence type="ECO:0000259" key="1">
    <source>
        <dbReference type="PROSITE" id="PS50181"/>
    </source>
</evidence>
<protein>
    <recommendedName>
        <fullName evidence="1">F-box domain-containing protein</fullName>
    </recommendedName>
</protein>
<feature type="non-terminal residue" evidence="2">
    <location>
        <position position="202"/>
    </location>
</feature>
<dbReference type="AlphaFoldDB" id="A0A6L5BAA9"/>
<dbReference type="PROSITE" id="PS50181">
    <property type="entry name" value="FBOX"/>
    <property type="match status" value="1"/>
</dbReference>
<dbReference type="SMART" id="SM00256">
    <property type="entry name" value="FBOX"/>
    <property type="match status" value="1"/>
</dbReference>
<dbReference type="PANTHER" id="PTHR31672:SF13">
    <property type="entry name" value="F-BOX PROTEIN CPR30-LIKE"/>
    <property type="match status" value="1"/>
</dbReference>
<dbReference type="InterPro" id="IPR050796">
    <property type="entry name" value="SCF_F-box_component"/>
</dbReference>
<accession>A0A6L5BAA9</accession>
<dbReference type="SUPFAM" id="SSF81383">
    <property type="entry name" value="F-box domain"/>
    <property type="match status" value="1"/>
</dbReference>
<reference evidence="2" key="1">
    <citation type="submission" date="2020-01" db="EMBL/GenBank/DDBJ databases">
        <title>The Celery Genome Sequence Reveals Sequential Paleo-tetraploidization, Resistance Gene Elimination, Karyotype Evolution, and Functional Innovation in Apiales.</title>
        <authorList>
            <person name="Song X."/>
        </authorList>
    </citation>
    <scope>NUCLEOTIDE SEQUENCE</scope>
    <source>
        <tissue evidence="2">Leaf</tissue>
    </source>
</reference>